<dbReference type="InterPro" id="IPR021721">
    <property type="entry name" value="Znf_CCCH-type_TRM13"/>
</dbReference>
<keyword evidence="2 12" id="KW-0489">Methyltransferase</keyword>
<dbReference type="EMBL" id="JAKCXM010000678">
    <property type="protein sequence ID" value="KAJ0392266.1"/>
    <property type="molecule type" value="Genomic_DNA"/>
</dbReference>
<dbReference type="PANTHER" id="PTHR12998">
    <property type="entry name" value="TRNA:M(4)X MODIFICATION ENZYME TRM13 HOMOLOG"/>
    <property type="match status" value="1"/>
</dbReference>
<feature type="region of interest" description="Disordered" evidence="13">
    <location>
        <begin position="1"/>
        <end position="35"/>
    </location>
</feature>
<feature type="region of interest" description="Disordered" evidence="13">
    <location>
        <begin position="135"/>
        <end position="172"/>
    </location>
</feature>
<dbReference type="InterPro" id="IPR029063">
    <property type="entry name" value="SAM-dependent_MTases_sf"/>
</dbReference>
<keyword evidence="7 12" id="KW-0863">Zinc-finger</keyword>
<protein>
    <recommendedName>
        <fullName evidence="12">tRNA:m(4)X modification enzyme TRM13</fullName>
        <ecNumber evidence="12">2.1.1.225</ecNumber>
    </recommendedName>
</protein>
<evidence type="ECO:0000256" key="2">
    <source>
        <dbReference type="ARBA" id="ARBA00022603"/>
    </source>
</evidence>
<dbReference type="GO" id="GO:0106050">
    <property type="term" value="F:tRNA 2'-O-methyltransferase activity"/>
    <property type="evidence" value="ECO:0007669"/>
    <property type="project" value="UniProtKB-UniRule"/>
</dbReference>
<evidence type="ECO:0000313" key="15">
    <source>
        <dbReference type="EMBL" id="KAJ0392266.1"/>
    </source>
</evidence>
<comment type="similarity">
    <text evidence="1 12">Belongs to the methyltransferase TRM13 family.</text>
</comment>
<evidence type="ECO:0000256" key="1">
    <source>
        <dbReference type="ARBA" id="ARBA00005265"/>
    </source>
</evidence>
<evidence type="ECO:0000259" key="14">
    <source>
        <dbReference type="PROSITE" id="PS51800"/>
    </source>
</evidence>
<dbReference type="InterPro" id="IPR022776">
    <property type="entry name" value="TRM13/UPF0224_CHHC_Znf_dom"/>
</dbReference>
<comment type="function">
    <text evidence="12">tRNA methylase which 2'-O-methylates cytidine(4) in tRNA(Pro) and tRNA(Gly)(GCC), and adenosine(4) in tRNA(His).</text>
</comment>
<dbReference type="InterPro" id="IPR039044">
    <property type="entry name" value="Trm13"/>
</dbReference>
<evidence type="ECO:0000256" key="7">
    <source>
        <dbReference type="ARBA" id="ARBA00022771"/>
    </source>
</evidence>
<evidence type="ECO:0000313" key="16">
    <source>
        <dbReference type="Proteomes" id="UP001209570"/>
    </source>
</evidence>
<name>A0AAD5LTL1_PYTIN</name>
<keyword evidence="8 12" id="KW-0862">Zinc</keyword>
<dbReference type="Pfam" id="PF11722">
    <property type="entry name" value="zf-TRM13_CCCH"/>
    <property type="match status" value="1"/>
</dbReference>
<dbReference type="GO" id="GO:0008270">
    <property type="term" value="F:zinc ion binding"/>
    <property type="evidence" value="ECO:0007669"/>
    <property type="project" value="UniProtKB-KW"/>
</dbReference>
<evidence type="ECO:0000256" key="12">
    <source>
        <dbReference type="RuleBase" id="RU367103"/>
    </source>
</evidence>
<dbReference type="Pfam" id="PF05206">
    <property type="entry name" value="TRM13"/>
    <property type="match status" value="1"/>
</dbReference>
<dbReference type="SUPFAM" id="SSF53335">
    <property type="entry name" value="S-adenosyl-L-methionine-dependent methyltransferases"/>
    <property type="match status" value="1"/>
</dbReference>
<evidence type="ECO:0000256" key="9">
    <source>
        <dbReference type="ARBA" id="ARBA00048165"/>
    </source>
</evidence>
<evidence type="ECO:0000256" key="11">
    <source>
        <dbReference type="ARBA" id="ARBA00049393"/>
    </source>
</evidence>
<keyword evidence="5 12" id="KW-0819">tRNA processing</keyword>
<comment type="catalytic activity">
    <reaction evidence="10 12">
        <text>cytidine(4) in tRNA(Gly)(GCC) + S-adenosyl-L-methionine = 2'-O-methylcytidine(4) in tRNA(Gly)(GCC) + S-adenosyl-L-homocysteine + H(+)</text>
        <dbReference type="Rhea" id="RHEA:43192"/>
        <dbReference type="Rhea" id="RHEA-COMP:10399"/>
        <dbReference type="Rhea" id="RHEA-COMP:10400"/>
        <dbReference type="ChEBI" id="CHEBI:15378"/>
        <dbReference type="ChEBI" id="CHEBI:57856"/>
        <dbReference type="ChEBI" id="CHEBI:59789"/>
        <dbReference type="ChEBI" id="CHEBI:74495"/>
        <dbReference type="ChEBI" id="CHEBI:82748"/>
        <dbReference type="EC" id="2.1.1.225"/>
    </reaction>
</comment>
<dbReference type="AlphaFoldDB" id="A0AAD5LTL1"/>
<keyword evidence="16" id="KW-1185">Reference proteome</keyword>
<feature type="domain" description="CHHC U11-48K-type" evidence="14">
    <location>
        <begin position="93"/>
        <end position="120"/>
    </location>
</feature>
<evidence type="ECO:0000256" key="5">
    <source>
        <dbReference type="ARBA" id="ARBA00022694"/>
    </source>
</evidence>
<dbReference type="Gene3D" id="3.40.50.150">
    <property type="entry name" value="Vaccinia Virus protein VP39"/>
    <property type="match status" value="1"/>
</dbReference>
<evidence type="ECO:0000256" key="13">
    <source>
        <dbReference type="SAM" id="MobiDB-lite"/>
    </source>
</evidence>
<organism evidence="15 16">
    <name type="scientific">Pythium insidiosum</name>
    <name type="common">Pythiosis disease agent</name>
    <dbReference type="NCBI Taxonomy" id="114742"/>
    <lineage>
        <taxon>Eukaryota</taxon>
        <taxon>Sar</taxon>
        <taxon>Stramenopiles</taxon>
        <taxon>Oomycota</taxon>
        <taxon>Peronosporomycetes</taxon>
        <taxon>Pythiales</taxon>
        <taxon>Pythiaceae</taxon>
        <taxon>Pythium</taxon>
    </lineage>
</organism>
<evidence type="ECO:0000256" key="4">
    <source>
        <dbReference type="ARBA" id="ARBA00022691"/>
    </source>
</evidence>
<dbReference type="Pfam" id="PF05253">
    <property type="entry name" value="zf-U11-48K"/>
    <property type="match status" value="1"/>
</dbReference>
<dbReference type="PROSITE" id="PS51800">
    <property type="entry name" value="ZF_CHHC_U11_48K"/>
    <property type="match status" value="1"/>
</dbReference>
<dbReference type="PANTHER" id="PTHR12998:SF0">
    <property type="entry name" value="TRNA:M(4)X MODIFICATION ENZYME TRM13 HOMOLOG"/>
    <property type="match status" value="1"/>
</dbReference>
<keyword evidence="3 12" id="KW-0808">Transferase</keyword>
<comment type="catalytic activity">
    <reaction evidence="11 12">
        <text>adenosine(4) in tRNA(His) + S-adenosyl-L-methionine = 2'-O-methyladenosine(4) in tRNA(His) + S-adenosyl-L-homocysteine + H(+)</text>
        <dbReference type="Rhea" id="RHEA:43196"/>
        <dbReference type="Rhea" id="RHEA-COMP:10401"/>
        <dbReference type="Rhea" id="RHEA-COMP:10402"/>
        <dbReference type="ChEBI" id="CHEBI:15378"/>
        <dbReference type="ChEBI" id="CHEBI:57856"/>
        <dbReference type="ChEBI" id="CHEBI:59789"/>
        <dbReference type="ChEBI" id="CHEBI:74411"/>
        <dbReference type="ChEBI" id="CHEBI:74477"/>
        <dbReference type="EC" id="2.1.1.225"/>
    </reaction>
</comment>
<accession>A0AAD5LTL1</accession>
<evidence type="ECO:0000256" key="8">
    <source>
        <dbReference type="ARBA" id="ARBA00022833"/>
    </source>
</evidence>
<dbReference type="Proteomes" id="UP001209570">
    <property type="component" value="Unassembled WGS sequence"/>
</dbReference>
<gene>
    <name evidence="15" type="ORF">P43SY_006028</name>
</gene>
<keyword evidence="4 12" id="KW-0949">S-adenosyl-L-methionine</keyword>
<dbReference type="EC" id="2.1.1.225" evidence="12"/>
<evidence type="ECO:0000256" key="6">
    <source>
        <dbReference type="ARBA" id="ARBA00022723"/>
    </source>
</evidence>
<reference evidence="15" key="1">
    <citation type="submission" date="2021-12" db="EMBL/GenBank/DDBJ databases">
        <title>Prjna785345.</title>
        <authorList>
            <person name="Rujirawat T."/>
            <person name="Krajaejun T."/>
        </authorList>
    </citation>
    <scope>NUCLEOTIDE SEQUENCE</scope>
    <source>
        <strain evidence="15">Pi057C3</strain>
    </source>
</reference>
<dbReference type="GO" id="GO:0030488">
    <property type="term" value="P:tRNA methylation"/>
    <property type="evidence" value="ECO:0007669"/>
    <property type="project" value="InterPro"/>
</dbReference>
<evidence type="ECO:0000256" key="3">
    <source>
        <dbReference type="ARBA" id="ARBA00022679"/>
    </source>
</evidence>
<feature type="compositionally biased region" description="Polar residues" evidence="13">
    <location>
        <begin position="144"/>
        <end position="155"/>
    </location>
</feature>
<evidence type="ECO:0000256" key="10">
    <source>
        <dbReference type="ARBA" id="ARBA00048635"/>
    </source>
</evidence>
<dbReference type="InterPro" id="IPR007871">
    <property type="entry name" value="Methyltransferase_TRM13"/>
</dbReference>
<comment type="catalytic activity">
    <reaction evidence="9 12">
        <text>cytidine(4) in tRNA(Pro) + S-adenosyl-L-methionine = 2'-O-methylcytidine(4) in tRNA(Pro) + S-adenosyl-L-homocysteine + H(+)</text>
        <dbReference type="Rhea" id="RHEA:32767"/>
        <dbReference type="Rhea" id="RHEA-COMP:10397"/>
        <dbReference type="Rhea" id="RHEA-COMP:10398"/>
        <dbReference type="ChEBI" id="CHEBI:15378"/>
        <dbReference type="ChEBI" id="CHEBI:57856"/>
        <dbReference type="ChEBI" id="CHEBI:59789"/>
        <dbReference type="ChEBI" id="CHEBI:74495"/>
        <dbReference type="ChEBI" id="CHEBI:82748"/>
        <dbReference type="EC" id="2.1.1.225"/>
    </reaction>
</comment>
<keyword evidence="6 12" id="KW-0479">Metal-binding</keyword>
<comment type="caution">
    <text evidence="15">The sequence shown here is derived from an EMBL/GenBank/DDBJ whole genome shotgun (WGS) entry which is preliminary data.</text>
</comment>
<proteinExistence type="inferred from homology"/>
<sequence length="479" mass="53275">MMAPSDDEAKKRVMPDAVGLAANQAQRKKRKQEKQAALKLDNWERCMHRIERKNRYCNLARVAGAEYCGNHLPADTAVASKRSQHFKAERRARVPCPLDPTHTVYQYDLEKHLTVCNKLREREAMTKLPFYSENVNSGRHAEGSESTTQPTSLASTDDDSREHSGPTQQEEQSLIDKLAAMDFVDLQRRVHAAFDRCVGEIPLAKLRHSCCDALLHEKTAAGSTKNVLRHIEQQASILGHMDRTKLLDPQAAFLELGAGRGMLSLALAQALPDSLFVLIDRAGNRAKADHTIREKDARSRVVRAKIDIRHLNLAGLKEIADAPVVGMSKHLCGVATDLSLRSLLTLPTSEQEALSARFKGIAVALCCHHVCQWRDYISPEFFLAQGFTPDEFPLLASMTSWATCAIKPEGDAVARVLGISKMDRAVLGRKCKRIFDAGRVAFLRKHGLKAELVHYCDVEDSVENCLLLAWRESTAGAMQ</sequence>